<dbReference type="SUPFAM" id="SSF54171">
    <property type="entry name" value="DNA-binding domain"/>
    <property type="match status" value="1"/>
</dbReference>
<keyword evidence="6" id="KW-0539">Nucleus</keyword>
<feature type="compositionally biased region" description="Basic residues" evidence="7">
    <location>
        <begin position="267"/>
        <end position="279"/>
    </location>
</feature>
<dbReference type="GO" id="GO:0003677">
    <property type="term" value="F:DNA binding"/>
    <property type="evidence" value="ECO:0007669"/>
    <property type="project" value="UniProtKB-KW"/>
</dbReference>
<dbReference type="PANTHER" id="PTHR31194:SF140">
    <property type="entry name" value="ETHYLENE-RESPONSIVE TRANSCRIPTION FACTOR CRF2"/>
    <property type="match status" value="1"/>
</dbReference>
<dbReference type="InterPro" id="IPR050913">
    <property type="entry name" value="AP2/ERF_ERF"/>
</dbReference>
<evidence type="ECO:0000256" key="7">
    <source>
        <dbReference type="SAM" id="MobiDB-lite"/>
    </source>
</evidence>
<accession>A0AAV3PKR8</accession>
<keyword evidence="2" id="KW-0611">Plant defense</keyword>
<evidence type="ECO:0000256" key="3">
    <source>
        <dbReference type="ARBA" id="ARBA00023015"/>
    </source>
</evidence>
<dbReference type="GO" id="GO:0006952">
    <property type="term" value="P:defense response"/>
    <property type="evidence" value="ECO:0007669"/>
    <property type="project" value="UniProtKB-KW"/>
</dbReference>
<evidence type="ECO:0000256" key="5">
    <source>
        <dbReference type="ARBA" id="ARBA00023163"/>
    </source>
</evidence>
<protein>
    <recommendedName>
        <fullName evidence="8">AP2/ERF domain-containing protein</fullName>
    </recommendedName>
</protein>
<dbReference type="InterPro" id="IPR016177">
    <property type="entry name" value="DNA-bd_dom_sf"/>
</dbReference>
<dbReference type="Gene3D" id="3.30.730.10">
    <property type="entry name" value="AP2/ERF domain"/>
    <property type="match status" value="1"/>
</dbReference>
<proteinExistence type="predicted"/>
<keyword evidence="5" id="KW-0804">Transcription</keyword>
<comment type="subcellular location">
    <subcellularLocation>
        <location evidence="1">Nucleus</location>
    </subcellularLocation>
</comment>
<evidence type="ECO:0000256" key="4">
    <source>
        <dbReference type="ARBA" id="ARBA00023125"/>
    </source>
</evidence>
<feature type="domain" description="AP2/ERF" evidence="8">
    <location>
        <begin position="184"/>
        <end position="241"/>
    </location>
</feature>
<dbReference type="Proteomes" id="UP001454036">
    <property type="component" value="Unassembled WGS sequence"/>
</dbReference>
<dbReference type="GO" id="GO:0003700">
    <property type="term" value="F:DNA-binding transcription factor activity"/>
    <property type="evidence" value="ECO:0007669"/>
    <property type="project" value="InterPro"/>
</dbReference>
<keyword evidence="4" id="KW-0238">DNA-binding</keyword>
<sequence>MNNQPSETSDFFKQVLVPFQHYSEPRFTSFLSCSRLSSPKLLWDFCPHQDKLENHVPHEDFDDKKHEKTPIVLEGIAAVVGEKVLFGSRNDDNNNFEKIETAGSKSSCTHFIRRPYSPTRQFASDENYRSKSSCANLNRPHNPTRQFVSDENYEEKEGVLATKKSRNIIAKRSNSSSEIHVEKVYRGVRRRPWGRWSAEIRDRIGRCRHWLGTFDTAEEAAHAYDAAARRLRGSKARTNFQIPSVFPLPSSIISPSSSSSSSDEFKAKKKRKKKSNNNKITKKKCDVVTSASQLFTSFSKTVDDVKKSDRVELDLKLGTSCEKATSDLTPRSQTVGLENEMFKDPQLLQNLNRCQQQVEHIFG</sequence>
<dbReference type="InterPro" id="IPR001471">
    <property type="entry name" value="AP2/ERF_dom"/>
</dbReference>
<dbReference type="SMART" id="SM00380">
    <property type="entry name" value="AP2"/>
    <property type="match status" value="1"/>
</dbReference>
<dbReference type="PRINTS" id="PR00367">
    <property type="entry name" value="ETHRSPELEMNT"/>
</dbReference>
<dbReference type="AlphaFoldDB" id="A0AAV3PKR8"/>
<dbReference type="Pfam" id="PF00847">
    <property type="entry name" value="AP2"/>
    <property type="match status" value="1"/>
</dbReference>
<keyword evidence="10" id="KW-1185">Reference proteome</keyword>
<dbReference type="FunFam" id="3.30.730.10:FF:000001">
    <property type="entry name" value="Ethylene-responsive transcription factor 2"/>
    <property type="match status" value="1"/>
</dbReference>
<dbReference type="PROSITE" id="PS51032">
    <property type="entry name" value="AP2_ERF"/>
    <property type="match status" value="1"/>
</dbReference>
<evidence type="ECO:0000259" key="8">
    <source>
        <dbReference type="PROSITE" id="PS51032"/>
    </source>
</evidence>
<evidence type="ECO:0000256" key="2">
    <source>
        <dbReference type="ARBA" id="ARBA00022821"/>
    </source>
</evidence>
<feature type="region of interest" description="Disordered" evidence="7">
    <location>
        <begin position="252"/>
        <end position="279"/>
    </location>
</feature>
<evidence type="ECO:0000313" key="10">
    <source>
        <dbReference type="Proteomes" id="UP001454036"/>
    </source>
</evidence>
<comment type="caution">
    <text evidence="9">The sequence shown here is derived from an EMBL/GenBank/DDBJ whole genome shotgun (WGS) entry which is preliminary data.</text>
</comment>
<dbReference type="InterPro" id="IPR036955">
    <property type="entry name" value="AP2/ERF_dom_sf"/>
</dbReference>
<feature type="compositionally biased region" description="Low complexity" evidence="7">
    <location>
        <begin position="252"/>
        <end position="262"/>
    </location>
</feature>
<keyword evidence="3" id="KW-0805">Transcription regulation</keyword>
<evidence type="ECO:0000256" key="6">
    <source>
        <dbReference type="ARBA" id="ARBA00023242"/>
    </source>
</evidence>
<dbReference type="PANTHER" id="PTHR31194">
    <property type="entry name" value="SHN SHINE , DNA BINDING / TRANSCRIPTION FACTOR"/>
    <property type="match status" value="1"/>
</dbReference>
<evidence type="ECO:0000313" key="9">
    <source>
        <dbReference type="EMBL" id="GAA0150582.1"/>
    </source>
</evidence>
<gene>
    <name evidence="9" type="ORF">LIER_37137</name>
</gene>
<reference evidence="9 10" key="1">
    <citation type="submission" date="2024-01" db="EMBL/GenBank/DDBJ databases">
        <title>The complete chloroplast genome sequence of Lithospermum erythrorhizon: insights into the phylogenetic relationship among Boraginaceae species and the maternal lineages of purple gromwells.</title>
        <authorList>
            <person name="Okada T."/>
            <person name="Watanabe K."/>
        </authorList>
    </citation>
    <scope>NUCLEOTIDE SEQUENCE [LARGE SCALE GENOMIC DNA]</scope>
</reference>
<name>A0AAV3PKR8_LITER</name>
<evidence type="ECO:0000256" key="1">
    <source>
        <dbReference type="ARBA" id="ARBA00004123"/>
    </source>
</evidence>
<dbReference type="CDD" id="cd00018">
    <property type="entry name" value="AP2"/>
    <property type="match status" value="1"/>
</dbReference>
<dbReference type="EMBL" id="BAABME010017574">
    <property type="protein sequence ID" value="GAA0150582.1"/>
    <property type="molecule type" value="Genomic_DNA"/>
</dbReference>
<dbReference type="GO" id="GO:0005634">
    <property type="term" value="C:nucleus"/>
    <property type="evidence" value="ECO:0007669"/>
    <property type="project" value="UniProtKB-SubCell"/>
</dbReference>
<organism evidence="9 10">
    <name type="scientific">Lithospermum erythrorhizon</name>
    <name type="common">Purple gromwell</name>
    <name type="synonym">Lithospermum officinale var. erythrorhizon</name>
    <dbReference type="NCBI Taxonomy" id="34254"/>
    <lineage>
        <taxon>Eukaryota</taxon>
        <taxon>Viridiplantae</taxon>
        <taxon>Streptophyta</taxon>
        <taxon>Embryophyta</taxon>
        <taxon>Tracheophyta</taxon>
        <taxon>Spermatophyta</taxon>
        <taxon>Magnoliopsida</taxon>
        <taxon>eudicotyledons</taxon>
        <taxon>Gunneridae</taxon>
        <taxon>Pentapetalae</taxon>
        <taxon>asterids</taxon>
        <taxon>lamiids</taxon>
        <taxon>Boraginales</taxon>
        <taxon>Boraginaceae</taxon>
        <taxon>Boraginoideae</taxon>
        <taxon>Lithospermeae</taxon>
        <taxon>Lithospermum</taxon>
    </lineage>
</organism>